<dbReference type="HOGENOM" id="CLU_120407_1_0_6"/>
<evidence type="ECO:0000313" key="1">
    <source>
        <dbReference type="EMBL" id="EIC30704.1"/>
    </source>
</evidence>
<dbReference type="EMBL" id="CM001475">
    <property type="protein sequence ID" value="EIC30704.1"/>
    <property type="molecule type" value="Genomic_DNA"/>
</dbReference>
<protein>
    <recommendedName>
        <fullName evidence="3">DUF3261 domain-containing protein</fullName>
    </recommendedName>
</protein>
<organism evidence="1 2">
    <name type="scientific">Methylomicrobium album BG8</name>
    <dbReference type="NCBI Taxonomy" id="686340"/>
    <lineage>
        <taxon>Bacteria</taxon>
        <taxon>Pseudomonadati</taxon>
        <taxon>Pseudomonadota</taxon>
        <taxon>Gammaproteobacteria</taxon>
        <taxon>Methylococcales</taxon>
        <taxon>Methylococcaceae</taxon>
        <taxon>Methylomicrobium</taxon>
    </lineage>
</organism>
<dbReference type="PROSITE" id="PS51257">
    <property type="entry name" value="PROKAR_LIPOPROTEIN"/>
    <property type="match status" value="1"/>
</dbReference>
<accession>H8GMZ0</accession>
<dbReference type="RefSeq" id="WP_005373465.1">
    <property type="nucleotide sequence ID" value="NZ_CM001475.1"/>
</dbReference>
<gene>
    <name evidence="1" type="ORF">Metal_3024</name>
</gene>
<evidence type="ECO:0008006" key="3">
    <source>
        <dbReference type="Google" id="ProtNLM"/>
    </source>
</evidence>
<dbReference type="Pfam" id="PF11659">
    <property type="entry name" value="DUF3261"/>
    <property type="match status" value="1"/>
</dbReference>
<sequence length="199" mass="22015">MPRRQLSLVALIIGLAGCASIHPQDGSLPEAARQAGVRPQPLFPLAPPLGPERRIVQQLTAHWPESEETLLCVLELDSRRIAMAGLTQDGLSLFNLTYDGKTLEADKNPLVPETLVPELIVADLQLVYWPLDSVRKQLPKGLTLEAGPGFRRLSVDGKPLVEIHYPNTDGTWPEAAELVNLQYHYRLAIRTVSYEVVSE</sequence>
<keyword evidence="2" id="KW-1185">Reference proteome</keyword>
<dbReference type="InterPro" id="IPR021675">
    <property type="entry name" value="DUF3261"/>
</dbReference>
<dbReference type="STRING" id="686340.Metal_3024"/>
<dbReference type="AlphaFoldDB" id="H8GMZ0"/>
<reference evidence="1 2" key="1">
    <citation type="journal article" date="2013" name="Genome Announc.">
        <title>Genome Sequence of the Obligate Gammaproteobacterial Methanotroph Methylomicrobium album Strain BG8.</title>
        <authorList>
            <person name="Kits K.D."/>
            <person name="Kalyuzhnaya M.G."/>
            <person name="Klotz M.G."/>
            <person name="Jetten M.S."/>
            <person name="Op den Camp H.J."/>
            <person name="Vuilleumier S."/>
            <person name="Bringel F."/>
            <person name="Dispirito A.A."/>
            <person name="Murrell J.C."/>
            <person name="Bruce D."/>
            <person name="Cheng J.F."/>
            <person name="Copeland A."/>
            <person name="Goodwin L."/>
            <person name="Hauser L."/>
            <person name="Lajus A."/>
            <person name="Land M.L."/>
            <person name="Lapidus A."/>
            <person name="Lucas S."/>
            <person name="Medigue C."/>
            <person name="Pitluck S."/>
            <person name="Woyke T."/>
            <person name="Zeytun A."/>
            <person name="Stein L.Y."/>
        </authorList>
    </citation>
    <scope>NUCLEOTIDE SEQUENCE [LARGE SCALE GENOMIC DNA]</scope>
    <source>
        <strain evidence="1 2">BG8</strain>
    </source>
</reference>
<name>H8GMZ0_METAL</name>
<dbReference type="eggNOG" id="ENOG50330BN">
    <property type="taxonomic scope" value="Bacteria"/>
</dbReference>
<proteinExistence type="predicted"/>
<dbReference type="Proteomes" id="UP000005090">
    <property type="component" value="Chromosome"/>
</dbReference>
<evidence type="ECO:0000313" key="2">
    <source>
        <dbReference type="Proteomes" id="UP000005090"/>
    </source>
</evidence>